<dbReference type="Pfam" id="PF13205">
    <property type="entry name" value="Big_5"/>
    <property type="match status" value="1"/>
</dbReference>
<dbReference type="InterPro" id="IPR032812">
    <property type="entry name" value="SbsA_Ig"/>
</dbReference>
<dbReference type="PANTHER" id="PTHR40094">
    <property type="entry name" value="ALPHA-2-MACROGLOBULIN HOMOLOG"/>
    <property type="match status" value="1"/>
</dbReference>
<keyword evidence="2" id="KW-0732">Signal</keyword>
<name>A0A1G2G1L9_9BACT</name>
<dbReference type="Gene3D" id="2.60.40.1930">
    <property type="match status" value="1"/>
</dbReference>
<comment type="caution">
    <text evidence="6">The sequence shown here is derived from an EMBL/GenBank/DDBJ whole genome shotgun (WGS) entry which is preliminary data.</text>
</comment>
<evidence type="ECO:0000256" key="3">
    <source>
        <dbReference type="SAM" id="Phobius"/>
    </source>
</evidence>
<reference evidence="6 7" key="1">
    <citation type="journal article" date="2016" name="Nat. Commun.">
        <title>Thousands of microbial genomes shed light on interconnected biogeochemical processes in an aquifer system.</title>
        <authorList>
            <person name="Anantharaman K."/>
            <person name="Brown C.T."/>
            <person name="Hug L.A."/>
            <person name="Sharon I."/>
            <person name="Castelle C.J."/>
            <person name="Probst A.J."/>
            <person name="Thomas B.C."/>
            <person name="Singh A."/>
            <person name="Wilkins M.J."/>
            <person name="Karaoz U."/>
            <person name="Brodie E.L."/>
            <person name="Williams K.H."/>
            <person name="Hubbard S.S."/>
            <person name="Banfield J.F."/>
        </authorList>
    </citation>
    <scope>NUCLEOTIDE SEQUENCE [LARGE SCALE GENOMIC DNA]</scope>
</reference>
<dbReference type="Pfam" id="PF00207">
    <property type="entry name" value="A2M"/>
    <property type="match status" value="1"/>
</dbReference>
<feature type="domain" description="Alpha-2-macroglobulin" evidence="5">
    <location>
        <begin position="1435"/>
        <end position="1525"/>
    </location>
</feature>
<evidence type="ECO:0000256" key="2">
    <source>
        <dbReference type="ARBA" id="ARBA00022729"/>
    </source>
</evidence>
<dbReference type="SMART" id="SM01359">
    <property type="entry name" value="A2M_N_2"/>
    <property type="match status" value="1"/>
</dbReference>
<proteinExistence type="inferred from homology"/>
<keyword evidence="3" id="KW-1133">Transmembrane helix</keyword>
<dbReference type="GO" id="GO:0004866">
    <property type="term" value="F:endopeptidase inhibitor activity"/>
    <property type="evidence" value="ECO:0007669"/>
    <property type="project" value="InterPro"/>
</dbReference>
<dbReference type="InterPro" id="IPR001599">
    <property type="entry name" value="Macroglobln_a2"/>
</dbReference>
<evidence type="ECO:0000313" key="7">
    <source>
        <dbReference type="Proteomes" id="UP000176700"/>
    </source>
</evidence>
<dbReference type="Gene3D" id="1.50.10.20">
    <property type="match status" value="1"/>
</dbReference>
<dbReference type="Pfam" id="PF07703">
    <property type="entry name" value="A2M_BRD"/>
    <property type="match status" value="1"/>
</dbReference>
<dbReference type="InterPro" id="IPR011625">
    <property type="entry name" value="A2M_N_BRD"/>
</dbReference>
<dbReference type="SMART" id="SM01419">
    <property type="entry name" value="Thiol-ester_cl"/>
    <property type="match status" value="1"/>
</dbReference>
<dbReference type="Pfam" id="PF17973">
    <property type="entry name" value="bMG10"/>
    <property type="match status" value="2"/>
</dbReference>
<organism evidence="6 7">
    <name type="scientific">Candidatus Ryanbacteria bacterium RIFCSPHIGHO2_01_45_13</name>
    <dbReference type="NCBI Taxonomy" id="1802112"/>
    <lineage>
        <taxon>Bacteria</taxon>
        <taxon>Candidatus Ryaniibacteriota</taxon>
    </lineage>
</organism>
<evidence type="ECO:0000313" key="6">
    <source>
        <dbReference type="EMBL" id="OGZ43748.1"/>
    </source>
</evidence>
<protein>
    <recommendedName>
        <fullName evidence="8">Alpha-2-macroglobulin domain-containing protein</fullName>
    </recommendedName>
</protein>
<gene>
    <name evidence="6" type="ORF">A2W41_04630</name>
</gene>
<sequence>MDESTGLSLPVNPPQPNIPAQVQTPEPHHFHLKKWEVVLGVFAVIVIGGFFIFQKYGGNLQGGYEEIYTLVPDKISQSAAIVVRLPEGIKFNVAEASTKVTFEPAVAGDWRAGNKDDELVYQPKEKLELGKYYTVILATNEIRLEKDFLADEDPKVISIFPAGGSEASEYSEITIIFNRPMVPLTALDVLSEENIPVEIHPTTPGKFKWITTRDLQFIPESRLQRSSHYTVRVKSGFVSTDGLSVNEKEYAFITWPLRYEGEIPQNHNSSKTLYNEPIRIVFNQPINIERTKGELTLKRGNDRVNFIASYGSRFVHDDASGKRIRKLDKSILEIYNEADQHGRKQFWDFNTGYTYTLKKAYPLEGDIDLNQVRAGAMQTTDIIDTVSAESPRTQFAESDLFDPQGKIWVSFFEDIDKDASFISADHISSIEYGEKCREPDAGEEVSYGSNCEKVPDRKRVSIKFDESKLQRGQSISIEFKRIYNTAGLQLNAETITRTVKTFPDLVIYKTSPESGAQGADLKALKVCTSNPLTVPDEEVFYERVKSNVTIGLWNWYGPYRVREKTSEVACEVGQFENTILYGLVPEFPYEITLNLLDDFGQSISRKVSFTSGKLTSFDRTFYQMQGMYNITSPGRTKLTFASDNLEYVNLHICEVSPEVMLSYIEDRPEITSPPSTLNCINTIQDRINLPRKYWSRSYFQVNLKNYIGDSLGHYVLTFSHPDYRRVHRIWNAQERKYEERVDQALYEKSYLSITHLAVQEKKIERRDFGSASASKDVLTNVLLSQTPQNLYWVSEIGSLAPVAGAQVTLYRKNQEAVGSYFTGNDGIALTNTFDNLMAAIVRKGGDSAIVASSYDKLQYASTAQAAERTYLYTDRPIYRPGHQVFIKGIFRLGYDDEYEIYRGKKAEIEIRNSKYETVSKQSVDVSEYGTFTANFTLDANAPLGTYSISALGGYVSFDVEEYVPAAFNVEAKTNQEEYVAGDTAHIAVNAEYFFGVPVESGTVEYSLSSQDFFFDRYRDQYFRFGNPWYYGFDGYYGDTYILRGSVPLGTDGSASLEQKLDFEKLFKEEESVRSKIFTLNVTVRNRNGQSISTQKSFIVHRGGHYTGINLDRSFLGQNESTTARIKTVDVKGAPISVGGLELEIKKVTWESFKRREVDGNYYYRTEQKKETVKKTTLRTNGNGDASYEFSLETPGEYEVFVAGNDDRGNRVVATYDLYVSGRGSVSIRPTNNETLELATNKAEVNVGDQVKIIIKSPYERAKALVTLERGKVFHYEIISIVNNLTEYVFQVKDEHIPNVFGSVLLLSPEPEIKHNQIQYQVNTKEREIDINVQSNKNSYLPGETVELNVETKDKFGRSLETEVSLAVVDMSVLALKGNPKKNPVLFFYRGTPLTVSTASNIKNILHEVDIPTGTKGGSGGGEDPAKKKRGVFKDTAYWEGIVRTDTSGRARVSFILPDNLTTWQIESVGITKDSKVGVGYREFKAQKEVTVVPLRPRFIVPGDAFFIGAQVFNETENRQKLDVSLEGGGLILTGKKELSITLNAHDSMTVYFPVEAPQAVQDGSHTFIVSAKNSDYEDTVENSISITRNNTYESVATAAYTDVATTREYIYLPPNVIPDRGGLEVKTSATLAVFLSDALNYLVEYPYGCSEQIASKLSALGILRRGLSLKNIGDAFTLDNVTFEGQTYSPDDVVRIGLARLYENQSSDGGFSYYKGMPSNYYLTLHVVTALVDLKEAGYDIDASRIDRAGTFLRGQLRQKNELRDNNDLVILSDYTLSRIYGHNYDGEIRNKTLTLARNQQYVSEKASNTSLTYLALILSGSASQDLANNVFTALENKLVIDSRGASIRPNVANTLYQFYETPVKDTALYLKALAVDERDNPVIDKVLRWILRSRAKDGAWGSTNNTIAVVDAFTDFLLWKQETESEFDLNLSLDTNPQATFTFKKDSIFKTFTKFISTQDLGLGKLRSFTLTKTNKNEMPNNYYYDILLKYYLPVENIPPRDEGFSVTREFYRVDDEERETPILEATQGDMLRVRLVIATPHQRNFVSIEDYIPAGMEIVNLSLATEDQSLQSEFPGNDYYYDNYYNDDYYEGGVGMLSNPGLANIWSSFRRFFRLDGPAVSPAVEGELEDDFYGRQVKIVSPLYPDADELHDDRAFLFKERLAPGVYEYEYFVRALVPGTFHHLPAVASEMYFPENFGRTRGELFTVKEAR</sequence>
<dbReference type="Gene3D" id="2.20.130.20">
    <property type="match status" value="1"/>
</dbReference>
<dbReference type="Gene3D" id="2.60.40.3710">
    <property type="match status" value="2"/>
</dbReference>
<feature type="transmembrane region" description="Helical" evidence="3">
    <location>
        <begin position="35"/>
        <end position="53"/>
    </location>
</feature>
<dbReference type="InterPro" id="IPR041462">
    <property type="entry name" value="Bact_A2M_MG6"/>
</dbReference>
<keyword evidence="3" id="KW-0472">Membrane</keyword>
<evidence type="ECO:0000259" key="5">
    <source>
        <dbReference type="SMART" id="SM01360"/>
    </source>
</evidence>
<dbReference type="Pfam" id="PF17962">
    <property type="entry name" value="bMG6"/>
    <property type="match status" value="1"/>
</dbReference>
<dbReference type="InterPro" id="IPR047565">
    <property type="entry name" value="Alpha-macroglob_thiol-ester_cl"/>
</dbReference>
<dbReference type="SMART" id="SM01360">
    <property type="entry name" value="A2M"/>
    <property type="match status" value="1"/>
</dbReference>
<dbReference type="PANTHER" id="PTHR40094:SF1">
    <property type="entry name" value="UBIQUITIN DOMAIN-CONTAINING PROTEIN"/>
    <property type="match status" value="1"/>
</dbReference>
<accession>A0A1G2G1L9</accession>
<comment type="similarity">
    <text evidence="1">Belongs to the protease inhibitor I39 (alpha-2-macroglobulin) family. Bacterial alpha-2-macroglobulin subfamily.</text>
</comment>
<dbReference type="InterPro" id="IPR002890">
    <property type="entry name" value="MG2"/>
</dbReference>
<dbReference type="SUPFAM" id="SSF48239">
    <property type="entry name" value="Terpenoid cyclases/Protein prenyltransferases"/>
    <property type="match status" value="1"/>
</dbReference>
<feature type="domain" description="Alpha-2-macroglobulin bait region" evidence="4">
    <location>
        <begin position="1235"/>
        <end position="1375"/>
    </location>
</feature>
<evidence type="ECO:0000256" key="1">
    <source>
        <dbReference type="ARBA" id="ARBA00010556"/>
    </source>
</evidence>
<evidence type="ECO:0008006" key="8">
    <source>
        <dbReference type="Google" id="ProtNLM"/>
    </source>
</evidence>
<dbReference type="CDD" id="cd02891">
    <property type="entry name" value="A2M_like"/>
    <property type="match status" value="1"/>
</dbReference>
<evidence type="ECO:0000259" key="4">
    <source>
        <dbReference type="SMART" id="SM01359"/>
    </source>
</evidence>
<dbReference type="EMBL" id="MHNI01000003">
    <property type="protein sequence ID" value="OGZ43748.1"/>
    <property type="molecule type" value="Genomic_DNA"/>
</dbReference>
<dbReference type="InterPro" id="IPR051802">
    <property type="entry name" value="YfhM-like"/>
</dbReference>
<dbReference type="Pfam" id="PF01835">
    <property type="entry name" value="MG2"/>
    <property type="match status" value="1"/>
</dbReference>
<dbReference type="InterPro" id="IPR041246">
    <property type="entry name" value="Bact_MG10"/>
</dbReference>
<keyword evidence="3" id="KW-0812">Transmembrane</keyword>
<dbReference type="InterPro" id="IPR008930">
    <property type="entry name" value="Terpenoid_cyclase/PrenylTrfase"/>
</dbReference>
<dbReference type="Proteomes" id="UP000176700">
    <property type="component" value="Unassembled WGS sequence"/>
</dbReference>